<feature type="transmembrane region" description="Helical" evidence="1">
    <location>
        <begin position="45"/>
        <end position="68"/>
    </location>
</feature>
<dbReference type="InterPro" id="IPR052549">
    <property type="entry name" value="SpmB"/>
</dbReference>
<evidence type="ECO:0000259" key="2">
    <source>
        <dbReference type="Pfam" id="PF07670"/>
    </source>
</evidence>
<dbReference type="RefSeq" id="WP_100306469.1">
    <property type="nucleotide sequence ID" value="NZ_PGET01000001.1"/>
</dbReference>
<feature type="transmembrane region" description="Helical" evidence="1">
    <location>
        <begin position="118"/>
        <end position="141"/>
    </location>
</feature>
<dbReference type="AlphaFoldDB" id="A0A2M8Z9Q7"/>
<dbReference type="PANTHER" id="PTHR35793:SF2">
    <property type="entry name" value="INNER MEMBRANE PROTEIN YJIG"/>
    <property type="match status" value="1"/>
</dbReference>
<dbReference type="EMBL" id="PGET01000001">
    <property type="protein sequence ID" value="PJJ30187.1"/>
    <property type="molecule type" value="Genomic_DNA"/>
</dbReference>
<proteinExistence type="predicted"/>
<dbReference type="Pfam" id="PF07670">
    <property type="entry name" value="Gate"/>
    <property type="match status" value="1"/>
</dbReference>
<feature type="transmembrane region" description="Helical" evidence="1">
    <location>
        <begin position="80"/>
        <end position="98"/>
    </location>
</feature>
<reference evidence="3 4" key="1">
    <citation type="submission" date="2017-11" db="EMBL/GenBank/DDBJ databases">
        <title>Understudied soil microbes with underappreciated capabilities: Untangling the Clostridium saccharolyticum group.</title>
        <authorList>
            <person name="Leschine S."/>
        </authorList>
    </citation>
    <scope>NUCLEOTIDE SEQUENCE [LARGE SCALE GENOMIC DNA]</scope>
    <source>
        <strain evidence="3 4">18A</strain>
    </source>
</reference>
<keyword evidence="1" id="KW-1133">Transmembrane helix</keyword>
<feature type="transmembrane region" description="Helical" evidence="1">
    <location>
        <begin position="5"/>
        <end position="25"/>
    </location>
</feature>
<name>A0A2M8Z9Q7_9FIRM</name>
<accession>A0A2M8Z9Q7</accession>
<comment type="caution">
    <text evidence="3">The sequence shown here is derived from an EMBL/GenBank/DDBJ whole genome shotgun (WGS) entry which is preliminary data.</text>
</comment>
<dbReference type="OrthoDB" id="9805623at2"/>
<gene>
    <name evidence="3" type="ORF">H171_3774</name>
</gene>
<feature type="domain" description="Nucleoside transporter/FeoB GTPase Gate" evidence="2">
    <location>
        <begin position="47"/>
        <end position="146"/>
    </location>
</feature>
<keyword evidence="1" id="KW-0812">Transmembrane</keyword>
<feature type="transmembrane region" description="Helical" evidence="1">
    <location>
        <begin position="153"/>
        <end position="174"/>
    </location>
</feature>
<dbReference type="PANTHER" id="PTHR35793">
    <property type="entry name" value="INNER MEMBRANE PROTEIN YJIG"/>
    <property type="match status" value="1"/>
</dbReference>
<keyword evidence="1" id="KW-0472">Membrane</keyword>
<dbReference type="InterPro" id="IPR011642">
    <property type="entry name" value="Gate_dom"/>
</dbReference>
<sequence length="175" mass="18679">MKFLLFLSEAAVPLIIFYMVGFGILSKRPVFDDFIDGAKEGMKTVAGIMPTLIGLMTAVGVLRASGFLDFLAKCLTKPAALLFLPAPVVPVILVRLVSNSAATGLVLDIFKKYGTDSYIGMLTSVIMSCTETVFYCLSIYFGTVKIKKTRYTLGGALVATAAGVAASVIISRFLV</sequence>
<evidence type="ECO:0000256" key="1">
    <source>
        <dbReference type="SAM" id="Phobius"/>
    </source>
</evidence>
<dbReference type="GO" id="GO:0005886">
    <property type="term" value="C:plasma membrane"/>
    <property type="evidence" value="ECO:0007669"/>
    <property type="project" value="TreeGrafter"/>
</dbReference>
<evidence type="ECO:0000313" key="3">
    <source>
        <dbReference type="EMBL" id="PJJ30187.1"/>
    </source>
</evidence>
<dbReference type="Proteomes" id="UP000231092">
    <property type="component" value="Unassembled WGS sequence"/>
</dbReference>
<evidence type="ECO:0000313" key="4">
    <source>
        <dbReference type="Proteomes" id="UP000231092"/>
    </source>
</evidence>
<organism evidence="3 4">
    <name type="scientific">[Clostridium] celerecrescens 18A</name>
    <dbReference type="NCBI Taxonomy" id="1286362"/>
    <lineage>
        <taxon>Bacteria</taxon>
        <taxon>Bacillati</taxon>
        <taxon>Bacillota</taxon>
        <taxon>Clostridia</taxon>
        <taxon>Lachnospirales</taxon>
        <taxon>Lachnospiraceae</taxon>
        <taxon>Lacrimispora</taxon>
    </lineage>
</organism>
<protein>
    <submittedName>
        <fullName evidence="3">Spore maturation protein B</fullName>
    </submittedName>
</protein>